<dbReference type="STRING" id="101127.A0A1X2GNB7"/>
<dbReference type="Proteomes" id="UP000242146">
    <property type="component" value="Unassembled WGS sequence"/>
</dbReference>
<keyword evidence="1" id="KW-0175">Coiled coil</keyword>
<feature type="compositionally biased region" description="Polar residues" evidence="2">
    <location>
        <begin position="12"/>
        <end position="23"/>
    </location>
</feature>
<evidence type="ECO:0000256" key="2">
    <source>
        <dbReference type="SAM" id="MobiDB-lite"/>
    </source>
</evidence>
<dbReference type="OrthoDB" id="2104370at2759"/>
<feature type="coiled-coil region" evidence="1">
    <location>
        <begin position="506"/>
        <end position="533"/>
    </location>
</feature>
<evidence type="ECO:0000313" key="4">
    <source>
        <dbReference type="Proteomes" id="UP000242146"/>
    </source>
</evidence>
<evidence type="ECO:0000313" key="3">
    <source>
        <dbReference type="EMBL" id="ORX57628.1"/>
    </source>
</evidence>
<organism evidence="3 4">
    <name type="scientific">Hesseltinella vesiculosa</name>
    <dbReference type="NCBI Taxonomy" id="101127"/>
    <lineage>
        <taxon>Eukaryota</taxon>
        <taxon>Fungi</taxon>
        <taxon>Fungi incertae sedis</taxon>
        <taxon>Mucoromycota</taxon>
        <taxon>Mucoromycotina</taxon>
        <taxon>Mucoromycetes</taxon>
        <taxon>Mucorales</taxon>
        <taxon>Cunninghamellaceae</taxon>
        <taxon>Hesseltinella</taxon>
    </lineage>
</organism>
<evidence type="ECO:0000256" key="1">
    <source>
        <dbReference type="SAM" id="Coils"/>
    </source>
</evidence>
<gene>
    <name evidence="3" type="ORF">DM01DRAFT_303564</name>
</gene>
<name>A0A1X2GNB7_9FUNG</name>
<protein>
    <submittedName>
        <fullName evidence="3">Uncharacterized protein</fullName>
    </submittedName>
</protein>
<sequence>MNDTKFQEIESSDNSYSSFGQTTTPKSIFTSVETLPLPMVPGNNHNAGNCSLPTPTDNINCNQAMPALFERSQSPIHSPNDVHTVTSSQTLSTNIASASDFSSIAADNSKPPPPNKLDISITNSLMEPVTINLPTSDEELMVQKQNSKMRHLTINGGNVTPESFEDGYVQFILHHDPDSINDGIDSLVYTRRKFSSVPRTGDLSYTAWDIFVLVNKLHNQEIKNWSQLVGQLGLSDMMGRPQFAQRVKRWMHKYKIDYYFDYLMGIPFDFHSDDEKYSGCLMMGNYQKRFPENITDGTNVKKRRRVLYSVNTSTSTTMEVVDPEIVEIDKKRPVLMAGSRKRGRDASQTLALANDLPRRPTDGCSMIPMHYELFGDSEANQDLADSLDEDKQEPATLDKQLEKLYQMQPNNHIPSVKSPPLRNRNDDCEEDELASSSSTSGSPLLPKLRLPELHSTPSPSLPMHGCTDEDEESSNCVCSSCQQLAVKVRFLQSKLDTISSQWETWKSNMDTKHKELQTQVAALADEKEKLQEQWMAWRKKIVTDLLSGPFS</sequence>
<dbReference type="PANTHER" id="PTHR42048:SF1">
    <property type="entry name" value="ARS-BINDING PROTEIN 2"/>
    <property type="match status" value="1"/>
</dbReference>
<reference evidence="3 4" key="1">
    <citation type="submission" date="2016-07" db="EMBL/GenBank/DDBJ databases">
        <title>Pervasive Adenine N6-methylation of Active Genes in Fungi.</title>
        <authorList>
            <consortium name="DOE Joint Genome Institute"/>
            <person name="Mondo S.J."/>
            <person name="Dannebaum R.O."/>
            <person name="Kuo R.C."/>
            <person name="Labutti K."/>
            <person name="Haridas S."/>
            <person name="Kuo A."/>
            <person name="Salamov A."/>
            <person name="Ahrendt S.R."/>
            <person name="Lipzen A."/>
            <person name="Sullivan W."/>
            <person name="Andreopoulos W.B."/>
            <person name="Clum A."/>
            <person name="Lindquist E."/>
            <person name="Daum C."/>
            <person name="Ramamoorthy G.K."/>
            <person name="Gryganskyi A."/>
            <person name="Culley D."/>
            <person name="Magnuson J.K."/>
            <person name="James T.Y."/>
            <person name="O'Malley M.A."/>
            <person name="Stajich J.E."/>
            <person name="Spatafora J.W."/>
            <person name="Visel A."/>
            <person name="Grigoriev I.V."/>
        </authorList>
    </citation>
    <scope>NUCLEOTIDE SEQUENCE [LARGE SCALE GENOMIC DNA]</scope>
    <source>
        <strain evidence="3 4">NRRL 3301</strain>
    </source>
</reference>
<dbReference type="Pfam" id="PF09441">
    <property type="entry name" value="Abp2"/>
    <property type="match status" value="1"/>
</dbReference>
<dbReference type="InterPro" id="IPR018562">
    <property type="entry name" value="ARS-binding_2"/>
</dbReference>
<dbReference type="GO" id="GO:0003688">
    <property type="term" value="F:DNA replication origin binding"/>
    <property type="evidence" value="ECO:0007669"/>
    <property type="project" value="TreeGrafter"/>
</dbReference>
<dbReference type="PANTHER" id="PTHR42048">
    <property type="entry name" value="ARS-BINDING PROTEIN 2"/>
    <property type="match status" value="1"/>
</dbReference>
<proteinExistence type="predicted"/>
<dbReference type="EMBL" id="MCGT01000008">
    <property type="protein sequence ID" value="ORX57628.1"/>
    <property type="molecule type" value="Genomic_DNA"/>
</dbReference>
<feature type="region of interest" description="Disordered" evidence="2">
    <location>
        <begin position="1"/>
        <end position="23"/>
    </location>
</feature>
<accession>A0A1X2GNB7</accession>
<keyword evidence="4" id="KW-1185">Reference proteome</keyword>
<comment type="caution">
    <text evidence="3">The sequence shown here is derived from an EMBL/GenBank/DDBJ whole genome shotgun (WGS) entry which is preliminary data.</text>
</comment>
<feature type="region of interest" description="Disordered" evidence="2">
    <location>
        <begin position="408"/>
        <end position="466"/>
    </location>
</feature>
<dbReference type="AlphaFoldDB" id="A0A1X2GNB7"/>